<evidence type="ECO:0000313" key="1">
    <source>
        <dbReference type="EMBL" id="MCT7376971.1"/>
    </source>
</evidence>
<dbReference type="EMBL" id="JAOCZP010000005">
    <property type="protein sequence ID" value="MCT7376971.1"/>
    <property type="molecule type" value="Genomic_DNA"/>
</dbReference>
<dbReference type="RefSeq" id="WP_260905240.1">
    <property type="nucleotide sequence ID" value="NZ_JAOCZP010000005.1"/>
</dbReference>
<reference evidence="1 2" key="1">
    <citation type="submission" date="2022-09" db="EMBL/GenBank/DDBJ databases">
        <title>Chelativorans salina sp. nov., a novel slightly halophilic bacterium isolated from a saline lake sediment enrichment.</title>
        <authorList>
            <person name="Gao L."/>
            <person name="Fang B.-Z."/>
            <person name="Li W.-J."/>
        </authorList>
    </citation>
    <scope>NUCLEOTIDE SEQUENCE [LARGE SCALE GENOMIC DNA]</scope>
    <source>
        <strain evidence="1 2">EGI FJ00035</strain>
    </source>
</reference>
<accession>A0ABT2LQZ9</accession>
<dbReference type="Proteomes" id="UP001320831">
    <property type="component" value="Unassembled WGS sequence"/>
</dbReference>
<name>A0ABT2LQZ9_9HYPH</name>
<proteinExistence type="predicted"/>
<comment type="caution">
    <text evidence="1">The sequence shown here is derived from an EMBL/GenBank/DDBJ whole genome shotgun (WGS) entry which is preliminary data.</text>
</comment>
<keyword evidence="2" id="KW-1185">Reference proteome</keyword>
<organism evidence="1 2">
    <name type="scientific">Chelativorans salis</name>
    <dbReference type="NCBI Taxonomy" id="2978478"/>
    <lineage>
        <taxon>Bacteria</taxon>
        <taxon>Pseudomonadati</taxon>
        <taxon>Pseudomonadota</taxon>
        <taxon>Alphaproteobacteria</taxon>
        <taxon>Hyphomicrobiales</taxon>
        <taxon>Phyllobacteriaceae</taxon>
        <taxon>Chelativorans</taxon>
    </lineage>
</organism>
<protein>
    <submittedName>
        <fullName evidence="1">Uncharacterized protein</fullName>
    </submittedName>
</protein>
<sequence>MSRFQGDGLWFLSGELGEGDQTVLPVAEAADGGAMQKDCSEPHRDMLLSLGVPGLASTRDVPNTAYGVAVDQQTPAVL</sequence>
<gene>
    <name evidence="1" type="ORF">N5A92_18255</name>
</gene>
<evidence type="ECO:0000313" key="2">
    <source>
        <dbReference type="Proteomes" id="UP001320831"/>
    </source>
</evidence>